<dbReference type="InterPro" id="IPR021331">
    <property type="entry name" value="Hva1_TUDOR"/>
</dbReference>
<keyword evidence="4" id="KW-1185">Reference proteome</keyword>
<sequence length="75" mass="8538">MSVERVKDKRGEDINVGDDVWTRYRGGSHEGEVEKIVMDQAEAREENVANPPKVIFQDQHGHRVAHNPSTLQKTD</sequence>
<dbReference type="Proteomes" id="UP000006701">
    <property type="component" value="Unassembled WGS sequence"/>
</dbReference>
<dbReference type="VEuPathDB" id="FungiDB:ACLA_005720"/>
<protein>
    <recommendedName>
        <fullName evidence="2">Hypervirulence associated protein TUDOR domain-containing protein</fullName>
    </recommendedName>
</protein>
<dbReference type="OMA" id="KVIFHDQ"/>
<gene>
    <name evidence="3" type="ORF">ACLA_005720</name>
</gene>
<dbReference type="GeneID" id="4705382"/>
<feature type="region of interest" description="Disordered" evidence="1">
    <location>
        <begin position="54"/>
        <end position="75"/>
    </location>
</feature>
<dbReference type="AlphaFoldDB" id="A1CD89"/>
<dbReference type="eggNOG" id="ENOG502SA36">
    <property type="taxonomic scope" value="Eukaryota"/>
</dbReference>
<dbReference type="EMBL" id="DS027051">
    <property type="protein sequence ID" value="EAW11816.1"/>
    <property type="molecule type" value="Genomic_DNA"/>
</dbReference>
<name>A1CD89_ASPCL</name>
<dbReference type="HOGENOM" id="CLU_177181_0_1_1"/>
<evidence type="ECO:0000256" key="1">
    <source>
        <dbReference type="SAM" id="MobiDB-lite"/>
    </source>
</evidence>
<dbReference type="KEGG" id="act:ACLA_005720"/>
<accession>A1CD89</accession>
<evidence type="ECO:0000259" key="2">
    <source>
        <dbReference type="Pfam" id="PF11160"/>
    </source>
</evidence>
<feature type="domain" description="Hypervirulence associated protein TUDOR" evidence="2">
    <location>
        <begin position="17"/>
        <end position="71"/>
    </location>
</feature>
<proteinExistence type="predicted"/>
<dbReference type="Pfam" id="PF11160">
    <property type="entry name" value="Hva1_TUDOR"/>
    <property type="match status" value="1"/>
</dbReference>
<dbReference type="OrthoDB" id="2138648at2759"/>
<dbReference type="Gene3D" id="2.30.30.1060">
    <property type="match status" value="1"/>
</dbReference>
<evidence type="ECO:0000313" key="3">
    <source>
        <dbReference type="EMBL" id="EAW11816.1"/>
    </source>
</evidence>
<reference evidence="3 4" key="1">
    <citation type="journal article" date="2008" name="PLoS Genet.">
        <title>Genomic islands in the pathogenic filamentous fungus Aspergillus fumigatus.</title>
        <authorList>
            <person name="Fedorova N.D."/>
            <person name="Khaldi N."/>
            <person name="Joardar V.S."/>
            <person name="Maiti R."/>
            <person name="Amedeo P."/>
            <person name="Anderson M.J."/>
            <person name="Crabtree J."/>
            <person name="Silva J.C."/>
            <person name="Badger J.H."/>
            <person name="Albarraq A."/>
            <person name="Angiuoli S."/>
            <person name="Bussey H."/>
            <person name="Bowyer P."/>
            <person name="Cotty P.J."/>
            <person name="Dyer P.S."/>
            <person name="Egan A."/>
            <person name="Galens K."/>
            <person name="Fraser-Liggett C.M."/>
            <person name="Haas B.J."/>
            <person name="Inman J.M."/>
            <person name="Kent R."/>
            <person name="Lemieux S."/>
            <person name="Malavazi I."/>
            <person name="Orvis J."/>
            <person name="Roemer T."/>
            <person name="Ronning C.M."/>
            <person name="Sundaram J.P."/>
            <person name="Sutton G."/>
            <person name="Turner G."/>
            <person name="Venter J.C."/>
            <person name="White O.R."/>
            <person name="Whitty B.R."/>
            <person name="Youngman P."/>
            <person name="Wolfe K.H."/>
            <person name="Goldman G.H."/>
            <person name="Wortman J.R."/>
            <person name="Jiang B."/>
            <person name="Denning D.W."/>
            <person name="Nierman W.C."/>
        </authorList>
    </citation>
    <scope>NUCLEOTIDE SEQUENCE [LARGE SCALE GENOMIC DNA]</scope>
    <source>
        <strain evidence="4">ATCC 1007 / CBS 513.65 / DSM 816 / NCTC 3887 / NRRL 1</strain>
    </source>
</reference>
<organism evidence="3 4">
    <name type="scientific">Aspergillus clavatus (strain ATCC 1007 / CBS 513.65 / DSM 816 / NCTC 3887 / NRRL 1 / QM 1276 / 107)</name>
    <dbReference type="NCBI Taxonomy" id="344612"/>
    <lineage>
        <taxon>Eukaryota</taxon>
        <taxon>Fungi</taxon>
        <taxon>Dikarya</taxon>
        <taxon>Ascomycota</taxon>
        <taxon>Pezizomycotina</taxon>
        <taxon>Eurotiomycetes</taxon>
        <taxon>Eurotiomycetidae</taxon>
        <taxon>Eurotiales</taxon>
        <taxon>Aspergillaceae</taxon>
        <taxon>Aspergillus</taxon>
        <taxon>Aspergillus subgen. Fumigati</taxon>
    </lineage>
</organism>
<evidence type="ECO:0000313" key="4">
    <source>
        <dbReference type="Proteomes" id="UP000006701"/>
    </source>
</evidence>
<dbReference type="RefSeq" id="XP_001273242.1">
    <property type="nucleotide sequence ID" value="XM_001273241.1"/>
</dbReference>